<feature type="transmembrane region" description="Helical" evidence="9">
    <location>
        <begin position="360"/>
        <end position="379"/>
    </location>
</feature>
<proteinExistence type="inferred from homology"/>
<feature type="transmembrane region" description="Helical" evidence="9">
    <location>
        <begin position="51"/>
        <end position="71"/>
    </location>
</feature>
<feature type="transmembrane region" description="Helical" evidence="9">
    <location>
        <begin position="20"/>
        <end position="39"/>
    </location>
</feature>
<evidence type="ECO:0000313" key="10">
    <source>
        <dbReference type="EMBL" id="CCC16714.1"/>
    </source>
</evidence>
<name>G0M3K9_LACPE</name>
<keyword evidence="7 9" id="KW-1133">Transmembrane helix</keyword>
<feature type="transmembrane region" description="Helical" evidence="9">
    <location>
        <begin position="243"/>
        <end position="265"/>
    </location>
</feature>
<evidence type="ECO:0000256" key="2">
    <source>
        <dbReference type="ARBA" id="ARBA00008540"/>
    </source>
</evidence>
<dbReference type="GO" id="GO:0015190">
    <property type="term" value="F:L-leucine transmembrane transporter activity"/>
    <property type="evidence" value="ECO:0007669"/>
    <property type="project" value="TreeGrafter"/>
</dbReference>
<keyword evidence="5 9" id="KW-0812">Transmembrane</keyword>
<reference evidence="10" key="1">
    <citation type="journal article" date="2011" name="J. Bacteriol.">
        <title>Genome Sequence of Lactobacillus pentosus IG1, a Strain Isolated from Spanish-Style Green Olive Fermentations.</title>
        <authorList>
            <person name="Maldonado-Barragan A."/>
            <person name="Caballero-Guerrero B."/>
            <person name="Lucena-Padros H."/>
            <person name="Ruiz-Barba J.L."/>
        </authorList>
    </citation>
    <scope>NUCLEOTIDE SEQUENCE</scope>
    <source>
        <strain evidence="10">IG1</strain>
    </source>
</reference>
<protein>
    <recommendedName>
        <fullName evidence="9">Branched-chain amino acid transport system carrier protein</fullName>
    </recommendedName>
</protein>
<dbReference type="Pfam" id="PF05525">
    <property type="entry name" value="Branch_AA_trans"/>
    <property type="match status" value="1"/>
</dbReference>
<dbReference type="EMBL" id="FR874854">
    <property type="protein sequence ID" value="CCC16714.1"/>
    <property type="molecule type" value="Genomic_DNA"/>
</dbReference>
<organism evidence="10">
    <name type="scientific">Lactiplantibacillus pentosus IG1</name>
    <dbReference type="NCBI Taxonomy" id="1042160"/>
    <lineage>
        <taxon>Bacteria</taxon>
        <taxon>Bacillati</taxon>
        <taxon>Bacillota</taxon>
        <taxon>Bacilli</taxon>
        <taxon>Lactobacillales</taxon>
        <taxon>Lactobacillaceae</taxon>
        <taxon>Lactiplantibacillus</taxon>
    </lineage>
</organism>
<evidence type="ECO:0000256" key="5">
    <source>
        <dbReference type="ARBA" id="ARBA00022692"/>
    </source>
</evidence>
<evidence type="ECO:0000256" key="9">
    <source>
        <dbReference type="RuleBase" id="RU362122"/>
    </source>
</evidence>
<dbReference type="GO" id="GO:0005886">
    <property type="term" value="C:plasma membrane"/>
    <property type="evidence" value="ECO:0007669"/>
    <property type="project" value="UniProtKB-SubCell"/>
</dbReference>
<dbReference type="GO" id="GO:0015820">
    <property type="term" value="P:L-leucine transport"/>
    <property type="evidence" value="ECO:0007669"/>
    <property type="project" value="TreeGrafter"/>
</dbReference>
<feature type="transmembrane region" description="Helical" evidence="9">
    <location>
        <begin position="435"/>
        <end position="452"/>
    </location>
</feature>
<feature type="transmembrane region" description="Helical" evidence="9">
    <location>
        <begin position="131"/>
        <end position="150"/>
    </location>
</feature>
<feature type="transmembrane region" description="Helical" evidence="9">
    <location>
        <begin position="332"/>
        <end position="354"/>
    </location>
</feature>
<keyword evidence="6 9" id="KW-0029">Amino-acid transport</keyword>
<accession>G0M3K9</accession>
<evidence type="ECO:0000256" key="3">
    <source>
        <dbReference type="ARBA" id="ARBA00022448"/>
    </source>
</evidence>
<evidence type="ECO:0000256" key="4">
    <source>
        <dbReference type="ARBA" id="ARBA00022475"/>
    </source>
</evidence>
<dbReference type="NCBIfam" id="TIGR00796">
    <property type="entry name" value="livcs"/>
    <property type="match status" value="1"/>
</dbReference>
<dbReference type="GO" id="GO:0005304">
    <property type="term" value="F:L-valine transmembrane transporter activity"/>
    <property type="evidence" value="ECO:0007669"/>
    <property type="project" value="TreeGrafter"/>
</dbReference>
<dbReference type="GO" id="GO:0015188">
    <property type="term" value="F:L-isoleucine transmembrane transporter activity"/>
    <property type="evidence" value="ECO:0007669"/>
    <property type="project" value="TreeGrafter"/>
</dbReference>
<keyword evidence="8 9" id="KW-0472">Membrane</keyword>
<evidence type="ECO:0000256" key="1">
    <source>
        <dbReference type="ARBA" id="ARBA00004651"/>
    </source>
</evidence>
<comment type="function">
    <text evidence="9">Component of the transport system for branched-chain amino acids.</text>
</comment>
<keyword evidence="4" id="KW-1003">Cell membrane</keyword>
<feature type="transmembrane region" description="Helical" evidence="9">
    <location>
        <begin position="162"/>
        <end position="181"/>
    </location>
</feature>
<evidence type="ECO:0000256" key="8">
    <source>
        <dbReference type="ARBA" id="ARBA00023136"/>
    </source>
</evidence>
<keyword evidence="3 9" id="KW-0813">Transport</keyword>
<gene>
    <name evidence="10" type="ORF">LPENT_01410</name>
</gene>
<evidence type="ECO:0000256" key="7">
    <source>
        <dbReference type="ARBA" id="ARBA00022989"/>
    </source>
</evidence>
<feature type="transmembrane region" description="Helical" evidence="9">
    <location>
        <begin position="391"/>
        <end position="415"/>
    </location>
</feature>
<dbReference type="GO" id="GO:0015818">
    <property type="term" value="P:isoleucine transport"/>
    <property type="evidence" value="ECO:0007669"/>
    <property type="project" value="TreeGrafter"/>
</dbReference>
<evidence type="ECO:0000256" key="6">
    <source>
        <dbReference type="ARBA" id="ARBA00022970"/>
    </source>
</evidence>
<comment type="similarity">
    <text evidence="2 9">Belongs to the branched chain amino acid transporter family.</text>
</comment>
<dbReference type="PANTHER" id="PTHR30588:SF0">
    <property type="entry name" value="BRANCHED-CHAIN AMINO ACID PERMEASE BRNQ"/>
    <property type="match status" value="1"/>
</dbReference>
<sequence>MTTCNGGNAMQTQKLTFKHYLIIGSMLFGMFFGAGNLIFPIHLGQLAGSHWLTAGWGFLLTGTLLPLLGIIAISVTRSSGIYDLARPIGKRYATIFMVLTCATLGPLFATPRTATTPFQIGIASHVSTSQAPWFLFAYSLIFFSITYWAARRPTRIIDTIGKLLNPAFLILLALIFGIAFSRPLGRADATPTAAYQHGAFLNGFLQGYNTMDALAALLFGIAVVTAIRGIGQRDAGAIAKTAAKSSLLSISLEAVIYLGLIWIGATSLSQFKLSADGGIAFGQIANAFMGVPGEIILAIMATLTCLTTSVGLATSFAEALHAKFPKISYATFNRLACGASFIIANIGLDQIIAWSTPMLMFLYPLAITLIILAIASPLFQHDPIVYRWTTALTLIPAILDGIASAPSVITNMQWVQTLLAWDQQYLPLAKLGFDWALPAALGLLIGLGWHVVRRMQTAHAYKISQD</sequence>
<dbReference type="PANTHER" id="PTHR30588">
    <property type="entry name" value="BRANCHED-CHAIN AMINO ACID TRANSPORT SYSTEM 2 CARRIER PROTEIN"/>
    <property type="match status" value="1"/>
</dbReference>
<feature type="transmembrane region" description="Helical" evidence="9">
    <location>
        <begin position="213"/>
        <end position="231"/>
    </location>
</feature>
<feature type="transmembrane region" description="Helical" evidence="9">
    <location>
        <begin position="92"/>
        <end position="111"/>
    </location>
</feature>
<dbReference type="InterPro" id="IPR004685">
    <property type="entry name" value="Brnchd-chn_aa_trnsp_Livcs"/>
</dbReference>
<comment type="subcellular location">
    <subcellularLocation>
        <location evidence="1 9">Cell membrane</location>
        <topology evidence="1 9">Multi-pass membrane protein</topology>
    </subcellularLocation>
</comment>
<dbReference type="AlphaFoldDB" id="G0M3K9"/>
<feature type="transmembrane region" description="Helical" evidence="9">
    <location>
        <begin position="295"/>
        <end position="320"/>
    </location>
</feature>